<keyword evidence="3" id="KW-0012">Acyltransferase</keyword>
<feature type="transmembrane region" description="Helical" evidence="1">
    <location>
        <begin position="180"/>
        <end position="199"/>
    </location>
</feature>
<evidence type="ECO:0000313" key="3">
    <source>
        <dbReference type="EMBL" id="TXD67847.1"/>
    </source>
</evidence>
<feature type="transmembrane region" description="Helical" evidence="1">
    <location>
        <begin position="12"/>
        <end position="33"/>
    </location>
</feature>
<keyword evidence="1" id="KW-0472">Membrane</keyword>
<reference evidence="3 4" key="1">
    <citation type="submission" date="2019-08" db="EMBL/GenBank/DDBJ databases">
        <title>Genome of Aequorivita lipolytica Y10-2 (type strain).</title>
        <authorList>
            <person name="Bowman J.P."/>
        </authorList>
    </citation>
    <scope>NUCLEOTIDE SEQUENCE [LARGE SCALE GENOMIC DNA]</scope>
    <source>
        <strain evidence="3 4">Y10-2</strain>
    </source>
</reference>
<dbReference type="OrthoDB" id="9809782at2"/>
<keyword evidence="1" id="KW-0812">Transmembrane</keyword>
<feature type="transmembrane region" description="Helical" evidence="1">
    <location>
        <begin position="139"/>
        <end position="159"/>
    </location>
</feature>
<gene>
    <name evidence="3" type="ORF">ESV24_14845</name>
</gene>
<comment type="caution">
    <text evidence="3">The sequence shown here is derived from an EMBL/GenBank/DDBJ whole genome shotgun (WGS) entry which is preliminary data.</text>
</comment>
<accession>A0A5C6YKX0</accession>
<dbReference type="PANTHER" id="PTHR36927:SF3">
    <property type="entry name" value="GLUCANS BIOSYNTHESIS PROTEIN C"/>
    <property type="match status" value="1"/>
</dbReference>
<feature type="transmembrane region" description="Helical" evidence="1">
    <location>
        <begin position="307"/>
        <end position="327"/>
    </location>
</feature>
<name>A0A5C6YKX0_9FLAO</name>
<organism evidence="3 4">
    <name type="scientific">Aequorivita lipolytica</name>
    <dbReference type="NCBI Taxonomy" id="153267"/>
    <lineage>
        <taxon>Bacteria</taxon>
        <taxon>Pseudomonadati</taxon>
        <taxon>Bacteroidota</taxon>
        <taxon>Flavobacteriia</taxon>
        <taxon>Flavobacteriales</taxon>
        <taxon>Flavobacteriaceae</taxon>
        <taxon>Aequorivita</taxon>
    </lineage>
</organism>
<feature type="transmembrane region" description="Helical" evidence="1">
    <location>
        <begin position="53"/>
        <end position="71"/>
    </location>
</feature>
<dbReference type="InterPro" id="IPR002656">
    <property type="entry name" value="Acyl_transf_3_dom"/>
</dbReference>
<dbReference type="EMBL" id="VORU01000023">
    <property type="protein sequence ID" value="TXD67847.1"/>
    <property type="molecule type" value="Genomic_DNA"/>
</dbReference>
<feature type="transmembrane region" description="Helical" evidence="1">
    <location>
        <begin position="211"/>
        <end position="228"/>
    </location>
</feature>
<feature type="transmembrane region" description="Helical" evidence="1">
    <location>
        <begin position="333"/>
        <end position="352"/>
    </location>
</feature>
<evidence type="ECO:0000259" key="2">
    <source>
        <dbReference type="Pfam" id="PF01757"/>
    </source>
</evidence>
<proteinExistence type="predicted"/>
<feature type="transmembrane region" description="Helical" evidence="1">
    <location>
        <begin position="83"/>
        <end position="104"/>
    </location>
</feature>
<keyword evidence="3" id="KW-0808">Transferase</keyword>
<dbReference type="Pfam" id="PF01757">
    <property type="entry name" value="Acyl_transf_3"/>
    <property type="match status" value="1"/>
</dbReference>
<dbReference type="GO" id="GO:0016747">
    <property type="term" value="F:acyltransferase activity, transferring groups other than amino-acyl groups"/>
    <property type="evidence" value="ECO:0007669"/>
    <property type="project" value="InterPro"/>
</dbReference>
<dbReference type="Proteomes" id="UP000321945">
    <property type="component" value="Unassembled WGS sequence"/>
</dbReference>
<feature type="domain" description="Acyltransferase 3" evidence="2">
    <location>
        <begin position="5"/>
        <end position="352"/>
    </location>
</feature>
<dbReference type="AlphaFoldDB" id="A0A5C6YKX0"/>
<keyword evidence="4" id="KW-1185">Reference proteome</keyword>
<feature type="transmembrane region" description="Helical" evidence="1">
    <location>
        <begin position="240"/>
        <end position="259"/>
    </location>
</feature>
<evidence type="ECO:0000313" key="4">
    <source>
        <dbReference type="Proteomes" id="UP000321945"/>
    </source>
</evidence>
<keyword evidence="1" id="KW-1133">Transmembrane helix</keyword>
<protein>
    <submittedName>
        <fullName evidence="3">Acyltransferase family protein</fullName>
    </submittedName>
</protein>
<dbReference type="RefSeq" id="WP_111817133.1">
    <property type="nucleotide sequence ID" value="NZ_CBCRZQ010000021.1"/>
</dbReference>
<dbReference type="InterPro" id="IPR050623">
    <property type="entry name" value="Glucan_succinyl_AcylTrfase"/>
</dbReference>
<evidence type="ECO:0000256" key="1">
    <source>
        <dbReference type="SAM" id="Phobius"/>
    </source>
</evidence>
<feature type="transmembrane region" description="Helical" evidence="1">
    <location>
        <begin position="279"/>
        <end position="295"/>
    </location>
</feature>
<dbReference type="PANTHER" id="PTHR36927">
    <property type="entry name" value="BLR4337 PROTEIN"/>
    <property type="match status" value="1"/>
</dbReference>
<sequence>MERRYDLDWLRVMAFALLIFYHIGMFFVPWEWHIKNNIIYEWLEYPMVFLNRWRMPLLFIISGMGTAFSLGKRSAFKFSRERISRLFIPLLFGMLVIVPPQIYIERIAHLQFTSSYLDFWPTHAFDGKYPTGNLSWHHLWFLPYILAYSLILLPIFIFLRKHPKNKLIRLITKLTQTRFGLYWMIVPLLLMEWFLDPFFPITHGLFDDWFNFFYNLTLFFYGFLLISVQKSFFETIQKHYKTYLFTGIIAFSVFLYLISTYEDGIARHFIEAFFNQINMWSWVLALFGLSSVFLNRKSNIILYCNRAVYPFYILHQTVIIILAYQIMNLNWSLLTKFSTLVVGTFSICWILYEFLIKRFFLLNIVMGVKPKRKLSNIESIKNGIYLNSGSE</sequence>